<proteinExistence type="predicted"/>
<dbReference type="InterPro" id="IPR032675">
    <property type="entry name" value="LRR_dom_sf"/>
</dbReference>
<sequence length="445" mass="51572">MSIVQTSKLLHLPVVLLRDIFEENGLAAIFNLRLVSRACRLESSFLFFRSVALTDSSHVAKTMSLDLVKRLSNDHDAVSRYMRHLQVGPFRDEKWFSLDIILPALESIIPGARHLQSLTWKTNIPIIAEHLQAFQKHHSHAKLYVINHDRGFNPIARDLLSSPRLHTLDTPILYRDRWGSLQSQLHIVKRCLMQGNSIKVLRLRFKDVTSTSPWMDDDFQDWQGASQGPCNFHWQNGDYLPALEELSVNPECYLFTSDDCAMWAKVMDWSNLRRLELYQGAPRHLLLALTNKVPNLEYLQCGINSTATWHPLDTGLHILTDFIASITALQEITFRTTKYSDLMDTLTIVLQRHGKTLRRLDLSCPSFDSKQWLPNQYVQVLKQVPELETFRVELNNTTATGRWDGETKKLVRWQKYETLAWTKRLRPAEDRPFFIRDDGLDLRGI</sequence>
<dbReference type="OrthoDB" id="3556572at2759"/>
<evidence type="ECO:0000313" key="2">
    <source>
        <dbReference type="Proteomes" id="UP000799770"/>
    </source>
</evidence>
<dbReference type="SUPFAM" id="SSF52047">
    <property type="entry name" value="RNI-like"/>
    <property type="match status" value="1"/>
</dbReference>
<evidence type="ECO:0000313" key="1">
    <source>
        <dbReference type="EMBL" id="KAF2107922.1"/>
    </source>
</evidence>
<evidence type="ECO:0008006" key="3">
    <source>
        <dbReference type="Google" id="ProtNLM"/>
    </source>
</evidence>
<dbReference type="EMBL" id="ML977351">
    <property type="protein sequence ID" value="KAF2107922.1"/>
    <property type="molecule type" value="Genomic_DNA"/>
</dbReference>
<name>A0A6A5YLE3_9PLEO</name>
<dbReference type="Proteomes" id="UP000799770">
    <property type="component" value="Unassembled WGS sequence"/>
</dbReference>
<organism evidence="1 2">
    <name type="scientific">Lophiotrema nucula</name>
    <dbReference type="NCBI Taxonomy" id="690887"/>
    <lineage>
        <taxon>Eukaryota</taxon>
        <taxon>Fungi</taxon>
        <taxon>Dikarya</taxon>
        <taxon>Ascomycota</taxon>
        <taxon>Pezizomycotina</taxon>
        <taxon>Dothideomycetes</taxon>
        <taxon>Pleosporomycetidae</taxon>
        <taxon>Pleosporales</taxon>
        <taxon>Lophiotremataceae</taxon>
        <taxon>Lophiotrema</taxon>
    </lineage>
</organism>
<protein>
    <recommendedName>
        <fullName evidence="3">F-box domain-containing protein</fullName>
    </recommendedName>
</protein>
<dbReference type="AlphaFoldDB" id="A0A6A5YLE3"/>
<dbReference type="Gene3D" id="3.80.10.10">
    <property type="entry name" value="Ribonuclease Inhibitor"/>
    <property type="match status" value="1"/>
</dbReference>
<gene>
    <name evidence="1" type="ORF">BDV96DRAFT_505458</name>
</gene>
<reference evidence="1" key="1">
    <citation type="journal article" date="2020" name="Stud. Mycol.">
        <title>101 Dothideomycetes genomes: a test case for predicting lifestyles and emergence of pathogens.</title>
        <authorList>
            <person name="Haridas S."/>
            <person name="Albert R."/>
            <person name="Binder M."/>
            <person name="Bloem J."/>
            <person name="Labutti K."/>
            <person name="Salamov A."/>
            <person name="Andreopoulos B."/>
            <person name="Baker S."/>
            <person name="Barry K."/>
            <person name="Bills G."/>
            <person name="Bluhm B."/>
            <person name="Cannon C."/>
            <person name="Castanera R."/>
            <person name="Culley D."/>
            <person name="Daum C."/>
            <person name="Ezra D."/>
            <person name="Gonzalez J."/>
            <person name="Henrissat B."/>
            <person name="Kuo A."/>
            <person name="Liang C."/>
            <person name="Lipzen A."/>
            <person name="Lutzoni F."/>
            <person name="Magnuson J."/>
            <person name="Mondo S."/>
            <person name="Nolan M."/>
            <person name="Ohm R."/>
            <person name="Pangilinan J."/>
            <person name="Park H.-J."/>
            <person name="Ramirez L."/>
            <person name="Alfaro M."/>
            <person name="Sun H."/>
            <person name="Tritt A."/>
            <person name="Yoshinaga Y."/>
            <person name="Zwiers L.-H."/>
            <person name="Turgeon B."/>
            <person name="Goodwin S."/>
            <person name="Spatafora J."/>
            <person name="Crous P."/>
            <person name="Grigoriev I."/>
        </authorList>
    </citation>
    <scope>NUCLEOTIDE SEQUENCE</scope>
    <source>
        <strain evidence="1">CBS 627.86</strain>
    </source>
</reference>
<accession>A0A6A5YLE3</accession>
<keyword evidence="2" id="KW-1185">Reference proteome</keyword>